<dbReference type="GO" id="GO:0008168">
    <property type="term" value="F:methyltransferase activity"/>
    <property type="evidence" value="ECO:0007669"/>
    <property type="project" value="UniProtKB-KW"/>
</dbReference>
<evidence type="ECO:0000256" key="4">
    <source>
        <dbReference type="ARBA" id="ARBA00022691"/>
    </source>
</evidence>
<reference evidence="6 7" key="1">
    <citation type="journal article" date="2014" name="Int. J. Syst. Evol. Microbiol.">
        <title>Solimonas terrae sp. nov., isolated from soil.</title>
        <authorList>
            <person name="Kim S.J."/>
            <person name="Moon J.Y."/>
            <person name="Weon H.Y."/>
            <person name="Ahn J.H."/>
            <person name="Chen W.M."/>
            <person name="Kwon S.W."/>
        </authorList>
    </citation>
    <scope>NUCLEOTIDE SEQUENCE [LARGE SCALE GENOMIC DNA]</scope>
    <source>
        <strain evidence="6 7">KIS83-12</strain>
    </source>
</reference>
<sequence length="333" mass="37949">MDQGWEPADGDLLRVLEVGLKFEDNLEHRMKGRRVRALLAQMMELNNPLASQHNVEHHYNLDADLYRRFLDEGMFYSCAYFAQPELTLEAAQQAKCALIARKLDLKPGARVLDIGCGWGGLAIHLAQHHGVHVTGITLSSEQLAIAQESIDTLGLADRIAFRLEDYRNTEGAFDAVVSVGMFEHVGRPQYPTFFRRVHELLKPDGTALIHSIGRLSPPGTGNAWIRKYIFPGGYIPAASETLAVIEKSGLLLNDLEVWRLHYAQTLAHWTRRFQAERQHFADTLGERFCRMWEFYLHASEASFRWGGLSVFHLQLTRQLERLPLTRDYLYAPP</sequence>
<dbReference type="PANTHER" id="PTHR43667:SF1">
    <property type="entry name" value="CYCLOPROPANE-FATTY-ACYL-PHOSPHOLIPID SYNTHASE"/>
    <property type="match status" value="1"/>
</dbReference>
<proteinExistence type="inferred from homology"/>
<gene>
    <name evidence="6" type="ORF">G7Y85_06360</name>
</gene>
<keyword evidence="2 6" id="KW-0489">Methyltransferase</keyword>
<protein>
    <submittedName>
        <fullName evidence="6">Class I SAM-dependent methyltransferase</fullName>
    </submittedName>
</protein>
<accession>A0A6M2BPH4</accession>
<evidence type="ECO:0000256" key="2">
    <source>
        <dbReference type="ARBA" id="ARBA00022603"/>
    </source>
</evidence>
<evidence type="ECO:0000256" key="3">
    <source>
        <dbReference type="ARBA" id="ARBA00022679"/>
    </source>
</evidence>
<dbReference type="SUPFAM" id="SSF53335">
    <property type="entry name" value="S-adenosyl-L-methionine-dependent methyltransferases"/>
    <property type="match status" value="1"/>
</dbReference>
<dbReference type="GO" id="GO:0032259">
    <property type="term" value="P:methylation"/>
    <property type="evidence" value="ECO:0007669"/>
    <property type="project" value="UniProtKB-KW"/>
</dbReference>
<name>A0A6M2BPH4_9GAMM</name>
<keyword evidence="4" id="KW-0949">S-adenosyl-L-methionine</keyword>
<dbReference type="EMBL" id="JAAMOW010000003">
    <property type="protein sequence ID" value="NGY04378.1"/>
    <property type="molecule type" value="Genomic_DNA"/>
</dbReference>
<evidence type="ECO:0000313" key="6">
    <source>
        <dbReference type="EMBL" id="NGY04378.1"/>
    </source>
</evidence>
<dbReference type="InterPro" id="IPR050723">
    <property type="entry name" value="CFA/CMAS"/>
</dbReference>
<dbReference type="Proteomes" id="UP000472676">
    <property type="component" value="Unassembled WGS sequence"/>
</dbReference>
<evidence type="ECO:0000313" key="7">
    <source>
        <dbReference type="Proteomes" id="UP000472676"/>
    </source>
</evidence>
<dbReference type="InterPro" id="IPR029063">
    <property type="entry name" value="SAM-dependent_MTases_sf"/>
</dbReference>
<dbReference type="AlphaFoldDB" id="A0A6M2BPH4"/>
<dbReference type="PIRSF" id="PIRSF003085">
    <property type="entry name" value="CMAS"/>
    <property type="match status" value="1"/>
</dbReference>
<dbReference type="Gene3D" id="3.40.50.150">
    <property type="entry name" value="Vaccinia Virus protein VP39"/>
    <property type="match status" value="1"/>
</dbReference>
<dbReference type="PANTHER" id="PTHR43667">
    <property type="entry name" value="CYCLOPROPANE-FATTY-ACYL-PHOSPHOLIPID SYNTHASE"/>
    <property type="match status" value="1"/>
</dbReference>
<keyword evidence="3 6" id="KW-0808">Transferase</keyword>
<dbReference type="CDD" id="cd02440">
    <property type="entry name" value="AdoMet_MTases"/>
    <property type="match status" value="1"/>
</dbReference>
<dbReference type="GO" id="GO:0008610">
    <property type="term" value="P:lipid biosynthetic process"/>
    <property type="evidence" value="ECO:0007669"/>
    <property type="project" value="InterPro"/>
</dbReference>
<dbReference type="InterPro" id="IPR003333">
    <property type="entry name" value="CMAS"/>
</dbReference>
<evidence type="ECO:0000256" key="5">
    <source>
        <dbReference type="ARBA" id="ARBA00023098"/>
    </source>
</evidence>
<keyword evidence="5" id="KW-0443">Lipid metabolism</keyword>
<keyword evidence="7" id="KW-1185">Reference proteome</keyword>
<evidence type="ECO:0000256" key="1">
    <source>
        <dbReference type="ARBA" id="ARBA00010815"/>
    </source>
</evidence>
<dbReference type="Pfam" id="PF02353">
    <property type="entry name" value="CMAS"/>
    <property type="match status" value="1"/>
</dbReference>
<organism evidence="6 7">
    <name type="scientific">Solimonas terrae</name>
    <dbReference type="NCBI Taxonomy" id="1396819"/>
    <lineage>
        <taxon>Bacteria</taxon>
        <taxon>Pseudomonadati</taxon>
        <taxon>Pseudomonadota</taxon>
        <taxon>Gammaproteobacteria</taxon>
        <taxon>Nevskiales</taxon>
        <taxon>Nevskiaceae</taxon>
        <taxon>Solimonas</taxon>
    </lineage>
</organism>
<comment type="caution">
    <text evidence="6">The sequence shown here is derived from an EMBL/GenBank/DDBJ whole genome shotgun (WGS) entry which is preliminary data.</text>
</comment>
<comment type="similarity">
    <text evidence="1">Belongs to the CFA/CMAS family.</text>
</comment>